<comment type="caution">
    <text evidence="1">The sequence shown here is derived from an EMBL/GenBank/DDBJ whole genome shotgun (WGS) entry which is preliminary data.</text>
</comment>
<dbReference type="Proteomes" id="UP001367508">
    <property type="component" value="Unassembled WGS sequence"/>
</dbReference>
<dbReference type="EMBL" id="JAYMYQ010000001">
    <property type="protein sequence ID" value="KAK7362161.1"/>
    <property type="molecule type" value="Genomic_DNA"/>
</dbReference>
<name>A0AAN9MX20_CANGL</name>
<gene>
    <name evidence="1" type="ORF">VNO77_04265</name>
</gene>
<evidence type="ECO:0000313" key="1">
    <source>
        <dbReference type="EMBL" id="KAK7362161.1"/>
    </source>
</evidence>
<keyword evidence="2" id="KW-1185">Reference proteome</keyword>
<protein>
    <submittedName>
        <fullName evidence="1">Uncharacterized protein</fullName>
    </submittedName>
</protein>
<reference evidence="1 2" key="1">
    <citation type="submission" date="2024-01" db="EMBL/GenBank/DDBJ databases">
        <title>The genomes of 5 underutilized Papilionoideae crops provide insights into root nodulation and disease resistanc.</title>
        <authorList>
            <person name="Jiang F."/>
        </authorList>
    </citation>
    <scope>NUCLEOTIDE SEQUENCE [LARGE SCALE GENOMIC DNA]</scope>
    <source>
        <strain evidence="1">LVBAO_FW01</strain>
        <tissue evidence="1">Leaves</tissue>
    </source>
</reference>
<dbReference type="AlphaFoldDB" id="A0AAN9MX20"/>
<accession>A0AAN9MX20</accession>
<evidence type="ECO:0000313" key="2">
    <source>
        <dbReference type="Proteomes" id="UP001367508"/>
    </source>
</evidence>
<organism evidence="1 2">
    <name type="scientific">Canavalia gladiata</name>
    <name type="common">Sword bean</name>
    <name type="synonym">Dolichos gladiatus</name>
    <dbReference type="NCBI Taxonomy" id="3824"/>
    <lineage>
        <taxon>Eukaryota</taxon>
        <taxon>Viridiplantae</taxon>
        <taxon>Streptophyta</taxon>
        <taxon>Embryophyta</taxon>
        <taxon>Tracheophyta</taxon>
        <taxon>Spermatophyta</taxon>
        <taxon>Magnoliopsida</taxon>
        <taxon>eudicotyledons</taxon>
        <taxon>Gunneridae</taxon>
        <taxon>Pentapetalae</taxon>
        <taxon>rosids</taxon>
        <taxon>fabids</taxon>
        <taxon>Fabales</taxon>
        <taxon>Fabaceae</taxon>
        <taxon>Papilionoideae</taxon>
        <taxon>50 kb inversion clade</taxon>
        <taxon>NPAAA clade</taxon>
        <taxon>indigoferoid/millettioid clade</taxon>
        <taxon>Phaseoleae</taxon>
        <taxon>Canavalia</taxon>
    </lineage>
</organism>
<proteinExistence type="predicted"/>
<sequence>MLIIMVAVHVLEADMRRSLSEVYIALIAGAFFCSDPPLSFLGFFLLVSRSLEKILGSDFPLCASRQLTRGGSDSPQTIPQASTSTTHRNDLWVVLNVFRIEFFDIMDCSARHVRSLPKLQIRIP</sequence>